<proteinExistence type="predicted"/>
<feature type="domain" description="DUF6570" evidence="1">
    <location>
        <begin position="1"/>
        <end position="57"/>
    </location>
</feature>
<dbReference type="EMBL" id="KN833013">
    <property type="protein sequence ID" value="KIM78977.1"/>
    <property type="molecule type" value="Genomic_DNA"/>
</dbReference>
<protein>
    <recommendedName>
        <fullName evidence="1">DUF6570 domain-containing protein</fullName>
    </recommendedName>
</protein>
<feature type="non-terminal residue" evidence="2">
    <location>
        <position position="1"/>
    </location>
</feature>
<dbReference type="OrthoDB" id="3221862at2759"/>
<sequence length="156" mass="17347">LDKVLAFIFTGPCRPTVEDLERTPLLIRRRKVAEALEWLKLNHSDYVGLDVAYDNLEAYPENGPPVVMVYRSAEGNKVPEATSAFDNEDEDGVEDGPCPFVVNGVTGEQLESMTLEAMIAKAAKHLREDNGGVLAVGHNDRPQSTYHNPQLYPMMF</sequence>
<name>A0A0C3BNR7_PILCF</name>
<gene>
    <name evidence="2" type="ORF">PILCRDRAFT_47221</name>
</gene>
<evidence type="ECO:0000313" key="2">
    <source>
        <dbReference type="EMBL" id="KIM78977.1"/>
    </source>
</evidence>
<feature type="non-terminal residue" evidence="2">
    <location>
        <position position="156"/>
    </location>
</feature>
<dbReference type="HOGENOM" id="CLU_090397_0_0_1"/>
<evidence type="ECO:0000313" key="3">
    <source>
        <dbReference type="Proteomes" id="UP000054166"/>
    </source>
</evidence>
<dbReference type="InParanoid" id="A0A0C3BNR7"/>
<dbReference type="Proteomes" id="UP000054166">
    <property type="component" value="Unassembled WGS sequence"/>
</dbReference>
<accession>A0A0C3BNR7</accession>
<dbReference type="STRING" id="765440.A0A0C3BNR7"/>
<reference evidence="2 3" key="1">
    <citation type="submission" date="2014-04" db="EMBL/GenBank/DDBJ databases">
        <authorList>
            <consortium name="DOE Joint Genome Institute"/>
            <person name="Kuo A."/>
            <person name="Tarkka M."/>
            <person name="Buscot F."/>
            <person name="Kohler A."/>
            <person name="Nagy L.G."/>
            <person name="Floudas D."/>
            <person name="Copeland A."/>
            <person name="Barry K.W."/>
            <person name="Cichocki N."/>
            <person name="Veneault-Fourrey C."/>
            <person name="LaButti K."/>
            <person name="Lindquist E.A."/>
            <person name="Lipzen A."/>
            <person name="Lundell T."/>
            <person name="Morin E."/>
            <person name="Murat C."/>
            <person name="Sun H."/>
            <person name="Tunlid A."/>
            <person name="Henrissat B."/>
            <person name="Grigoriev I.V."/>
            <person name="Hibbett D.S."/>
            <person name="Martin F."/>
            <person name="Nordberg H.P."/>
            <person name="Cantor M.N."/>
            <person name="Hua S.X."/>
        </authorList>
    </citation>
    <scope>NUCLEOTIDE SEQUENCE [LARGE SCALE GENOMIC DNA]</scope>
    <source>
        <strain evidence="2 3">F 1598</strain>
    </source>
</reference>
<evidence type="ECO:0000259" key="1">
    <source>
        <dbReference type="Pfam" id="PF20209"/>
    </source>
</evidence>
<organism evidence="2 3">
    <name type="scientific">Piloderma croceum (strain F 1598)</name>
    <dbReference type="NCBI Taxonomy" id="765440"/>
    <lineage>
        <taxon>Eukaryota</taxon>
        <taxon>Fungi</taxon>
        <taxon>Dikarya</taxon>
        <taxon>Basidiomycota</taxon>
        <taxon>Agaricomycotina</taxon>
        <taxon>Agaricomycetes</taxon>
        <taxon>Agaricomycetidae</taxon>
        <taxon>Atheliales</taxon>
        <taxon>Atheliaceae</taxon>
        <taxon>Piloderma</taxon>
    </lineage>
</organism>
<keyword evidence="3" id="KW-1185">Reference proteome</keyword>
<dbReference type="InterPro" id="IPR046700">
    <property type="entry name" value="DUF6570"/>
</dbReference>
<dbReference type="AlphaFoldDB" id="A0A0C3BNR7"/>
<reference evidence="3" key="2">
    <citation type="submission" date="2015-01" db="EMBL/GenBank/DDBJ databases">
        <title>Evolutionary Origins and Diversification of the Mycorrhizal Mutualists.</title>
        <authorList>
            <consortium name="DOE Joint Genome Institute"/>
            <consortium name="Mycorrhizal Genomics Consortium"/>
            <person name="Kohler A."/>
            <person name="Kuo A."/>
            <person name="Nagy L.G."/>
            <person name="Floudas D."/>
            <person name="Copeland A."/>
            <person name="Barry K.W."/>
            <person name="Cichocki N."/>
            <person name="Veneault-Fourrey C."/>
            <person name="LaButti K."/>
            <person name="Lindquist E.A."/>
            <person name="Lipzen A."/>
            <person name="Lundell T."/>
            <person name="Morin E."/>
            <person name="Murat C."/>
            <person name="Riley R."/>
            <person name="Ohm R."/>
            <person name="Sun H."/>
            <person name="Tunlid A."/>
            <person name="Henrissat B."/>
            <person name="Grigoriev I.V."/>
            <person name="Hibbett D.S."/>
            <person name="Martin F."/>
        </authorList>
    </citation>
    <scope>NUCLEOTIDE SEQUENCE [LARGE SCALE GENOMIC DNA]</scope>
    <source>
        <strain evidence="3">F 1598</strain>
    </source>
</reference>
<dbReference type="Pfam" id="PF20209">
    <property type="entry name" value="DUF6570"/>
    <property type="match status" value="1"/>
</dbReference>